<dbReference type="OrthoDB" id="3263634at2"/>
<feature type="region of interest" description="Disordered" evidence="5">
    <location>
        <begin position="19"/>
        <end position="51"/>
    </location>
</feature>
<keyword evidence="6" id="KW-1133">Transmembrane helix</keyword>
<dbReference type="Pfam" id="PF00746">
    <property type="entry name" value="Gram_pos_anchor"/>
    <property type="match status" value="1"/>
</dbReference>
<evidence type="ECO:0000256" key="1">
    <source>
        <dbReference type="ARBA" id="ARBA00022512"/>
    </source>
</evidence>
<sequence length="274" mass="28005">NPIDTVTITVVEKPVAPNWEDVTGKPGDDVVVPNAGGDVPDGATVESTGPGTVVLDKDGNITVTINEDAKPGDKVVVTVKDKDGNPIDTVTITVVEKPDVPTVGDKDGDGVPDDKDQCDNTPDGAKVDANGCAVAPTAPTVPSIDGEVGKPIDPITIPIDNPGKATDLVCKAEGLPKGVTIKLNEEGTACVISGTPTEVTRKDQPVKITITYNRPDGDKGAGEPIVKHTTVTIKAVNGATLPKTGVSTNGIAYSVLALLGAGLAFLAVRRKKQA</sequence>
<keyword evidence="3" id="KW-0732">Signal</keyword>
<evidence type="ECO:0000259" key="7">
    <source>
        <dbReference type="PROSITE" id="PS50847"/>
    </source>
</evidence>
<dbReference type="STRING" id="156892.BM477_06965"/>
<feature type="region of interest" description="Disordered" evidence="5">
    <location>
        <begin position="99"/>
        <end position="122"/>
    </location>
</feature>
<evidence type="ECO:0000313" key="8">
    <source>
        <dbReference type="EMBL" id="OKL46688.1"/>
    </source>
</evidence>
<keyword evidence="6" id="KW-0472">Membrane</keyword>
<evidence type="ECO:0000256" key="6">
    <source>
        <dbReference type="SAM" id="Phobius"/>
    </source>
</evidence>
<dbReference type="Gene3D" id="2.60.40.10">
    <property type="entry name" value="Immunoglobulins"/>
    <property type="match status" value="1"/>
</dbReference>
<protein>
    <recommendedName>
        <fullName evidence="7">Gram-positive cocci surface proteins LPxTG domain-containing protein</fullName>
    </recommendedName>
</protein>
<keyword evidence="2" id="KW-0964">Secreted</keyword>
<gene>
    <name evidence="8" type="ORF">BM477_06965</name>
</gene>
<dbReference type="RefSeq" id="WP_143230243.1">
    <property type="nucleotide sequence ID" value="NZ_MPDM01000008.1"/>
</dbReference>
<dbReference type="GO" id="GO:0005975">
    <property type="term" value="P:carbohydrate metabolic process"/>
    <property type="evidence" value="ECO:0007669"/>
    <property type="project" value="UniProtKB-ARBA"/>
</dbReference>
<dbReference type="EMBL" id="MPDM01000008">
    <property type="protein sequence ID" value="OKL46688.1"/>
    <property type="molecule type" value="Genomic_DNA"/>
</dbReference>
<proteinExistence type="predicted"/>
<feature type="domain" description="Gram-positive cocci surface proteins LPxTG" evidence="7">
    <location>
        <begin position="241"/>
        <end position="274"/>
    </location>
</feature>
<feature type="compositionally biased region" description="Basic and acidic residues" evidence="5">
    <location>
        <begin position="99"/>
        <end position="118"/>
    </location>
</feature>
<evidence type="ECO:0000256" key="4">
    <source>
        <dbReference type="ARBA" id="ARBA00023088"/>
    </source>
</evidence>
<dbReference type="InterPro" id="IPR019931">
    <property type="entry name" value="LPXTG_anchor"/>
</dbReference>
<keyword evidence="4" id="KW-0572">Peptidoglycan-anchor</keyword>
<evidence type="ECO:0000256" key="2">
    <source>
        <dbReference type="ARBA" id="ARBA00022525"/>
    </source>
</evidence>
<dbReference type="InterPro" id="IPR013783">
    <property type="entry name" value="Ig-like_fold"/>
</dbReference>
<name>A0A1Q5PKE0_9ACTO</name>
<keyword evidence="6" id="KW-0812">Transmembrane</keyword>
<dbReference type="NCBIfam" id="TIGR01167">
    <property type="entry name" value="LPXTG_anchor"/>
    <property type="match status" value="1"/>
</dbReference>
<accession>A0A1Q5PKE0</accession>
<evidence type="ECO:0000313" key="9">
    <source>
        <dbReference type="Proteomes" id="UP000186465"/>
    </source>
</evidence>
<organism evidence="8 9">
    <name type="scientific">Boudabousia marimammalium</name>
    <dbReference type="NCBI Taxonomy" id="156892"/>
    <lineage>
        <taxon>Bacteria</taxon>
        <taxon>Bacillati</taxon>
        <taxon>Actinomycetota</taxon>
        <taxon>Actinomycetes</taxon>
        <taxon>Actinomycetales</taxon>
        <taxon>Actinomycetaceae</taxon>
        <taxon>Boudabousia</taxon>
    </lineage>
</organism>
<keyword evidence="9" id="KW-1185">Reference proteome</keyword>
<feature type="non-terminal residue" evidence="8">
    <location>
        <position position="1"/>
    </location>
</feature>
<evidence type="ECO:0000256" key="5">
    <source>
        <dbReference type="SAM" id="MobiDB-lite"/>
    </source>
</evidence>
<keyword evidence="1" id="KW-0134">Cell wall</keyword>
<dbReference type="AlphaFoldDB" id="A0A1Q5PKE0"/>
<evidence type="ECO:0000256" key="3">
    <source>
        <dbReference type="ARBA" id="ARBA00022729"/>
    </source>
</evidence>
<dbReference type="PROSITE" id="PS50847">
    <property type="entry name" value="GRAM_POS_ANCHORING"/>
    <property type="match status" value="1"/>
</dbReference>
<feature type="transmembrane region" description="Helical" evidence="6">
    <location>
        <begin position="250"/>
        <end position="268"/>
    </location>
</feature>
<comment type="caution">
    <text evidence="8">The sequence shown here is derived from an EMBL/GenBank/DDBJ whole genome shotgun (WGS) entry which is preliminary data.</text>
</comment>
<reference evidence="9" key="1">
    <citation type="submission" date="2016-11" db="EMBL/GenBank/DDBJ databases">
        <title>Actinomyces gypaetusis sp. nov. isolated from Gypaetus barbatus in Qinghai Tibet Plateau China.</title>
        <authorList>
            <person name="Meng X."/>
        </authorList>
    </citation>
    <scope>NUCLEOTIDE SEQUENCE [LARGE SCALE GENOMIC DNA]</scope>
    <source>
        <strain evidence="9">DSM 15383</strain>
    </source>
</reference>
<dbReference type="Proteomes" id="UP000186465">
    <property type="component" value="Unassembled WGS sequence"/>
</dbReference>